<dbReference type="GO" id="GO:0004190">
    <property type="term" value="F:aspartic-type endopeptidase activity"/>
    <property type="evidence" value="ECO:0007669"/>
    <property type="project" value="InterPro"/>
</dbReference>
<dbReference type="Gene3D" id="1.20.120.1220">
    <property type="match status" value="1"/>
</dbReference>
<comment type="subcellular location">
    <subcellularLocation>
        <location evidence="1">Cell membrane</location>
        <topology evidence="1">Multi-pass membrane protein</topology>
    </subcellularLocation>
</comment>
<keyword evidence="4 6" id="KW-1133">Transmembrane helix</keyword>
<dbReference type="PANTHER" id="PTHR36506:SF1">
    <property type="entry name" value="PREFLAGELLIN PEPTIDASE"/>
    <property type="match status" value="1"/>
</dbReference>
<name>A0A0E1NS36_YERPA</name>
<dbReference type="PATRIC" id="fig|360102.15.peg.1804"/>
<sequence>MDVIRLSLIVLIVSQLLFVCYSDIRHRIISNKFIISISFNAIIFSLVMHHTVSIIIPIVALFIGYIIFHFNVMGGGDVKLITVLLLALTAEQSLNFIIYTAVMGGVVMVVGLLINRVDIQKRGVPYAVAITAGFLSSVLI</sequence>
<feature type="transmembrane region" description="Helical" evidence="6">
    <location>
        <begin position="6"/>
        <end position="24"/>
    </location>
</feature>
<dbReference type="EMBL" id="CP000308">
    <property type="protein sequence ID" value="ABG15059.1"/>
    <property type="molecule type" value="Genomic_DNA"/>
</dbReference>
<evidence type="ECO:0000256" key="4">
    <source>
        <dbReference type="ARBA" id="ARBA00022989"/>
    </source>
</evidence>
<evidence type="ECO:0000259" key="7">
    <source>
        <dbReference type="Pfam" id="PF01478"/>
    </source>
</evidence>
<dbReference type="AlphaFoldDB" id="A0A0E1NS36"/>
<evidence type="ECO:0000313" key="9">
    <source>
        <dbReference type="Proteomes" id="UP000001971"/>
    </source>
</evidence>
<evidence type="ECO:0000256" key="3">
    <source>
        <dbReference type="ARBA" id="ARBA00022692"/>
    </source>
</evidence>
<keyword evidence="5 6" id="KW-0472">Membrane</keyword>
<feature type="transmembrane region" description="Helical" evidence="6">
    <location>
        <begin position="36"/>
        <end position="68"/>
    </location>
</feature>
<dbReference type="KEGG" id="ypa:YPA_3097"/>
<dbReference type="InterPro" id="IPR000045">
    <property type="entry name" value="Prepilin_IV_endopep_pep"/>
</dbReference>
<dbReference type="GeneID" id="57973931"/>
<evidence type="ECO:0000256" key="5">
    <source>
        <dbReference type="ARBA" id="ARBA00023136"/>
    </source>
</evidence>
<dbReference type="GO" id="GO:0005886">
    <property type="term" value="C:plasma membrane"/>
    <property type="evidence" value="ECO:0007669"/>
    <property type="project" value="UniProtKB-SubCell"/>
</dbReference>
<dbReference type="InterPro" id="IPR052218">
    <property type="entry name" value="Preflagellin_Peptidase"/>
</dbReference>
<dbReference type="RefSeq" id="WP_002211459.1">
    <property type="nucleotide sequence ID" value="NC_008150.1"/>
</dbReference>
<evidence type="ECO:0000256" key="2">
    <source>
        <dbReference type="ARBA" id="ARBA00022475"/>
    </source>
</evidence>
<dbReference type="Proteomes" id="UP000001971">
    <property type="component" value="Chromosome"/>
</dbReference>
<keyword evidence="3 6" id="KW-0812">Transmembrane</keyword>
<feature type="domain" description="Prepilin type IV endopeptidase peptidase" evidence="7">
    <location>
        <begin position="11"/>
        <end position="108"/>
    </location>
</feature>
<feature type="transmembrane region" description="Helical" evidence="6">
    <location>
        <begin position="96"/>
        <end position="114"/>
    </location>
</feature>
<dbReference type="Pfam" id="PF01478">
    <property type="entry name" value="Peptidase_A24"/>
    <property type="match status" value="1"/>
</dbReference>
<dbReference type="PANTHER" id="PTHR36506">
    <property type="entry name" value="PREFLAGELLIN PEPTIDASE"/>
    <property type="match status" value="1"/>
</dbReference>
<proteinExistence type="predicted"/>
<evidence type="ECO:0000256" key="6">
    <source>
        <dbReference type="SAM" id="Phobius"/>
    </source>
</evidence>
<dbReference type="HOGENOM" id="CLU_057101_9_3_6"/>
<gene>
    <name evidence="8" type="ordered locus">YPA_3097</name>
</gene>
<organism evidence="8 9">
    <name type="scientific">Yersinia pestis bv. Antiqua (strain Antiqua)</name>
    <dbReference type="NCBI Taxonomy" id="360102"/>
    <lineage>
        <taxon>Bacteria</taxon>
        <taxon>Pseudomonadati</taxon>
        <taxon>Pseudomonadota</taxon>
        <taxon>Gammaproteobacteria</taxon>
        <taxon>Enterobacterales</taxon>
        <taxon>Yersiniaceae</taxon>
        <taxon>Yersinia</taxon>
    </lineage>
</organism>
<keyword evidence="2" id="KW-1003">Cell membrane</keyword>
<evidence type="ECO:0000313" key="8">
    <source>
        <dbReference type="EMBL" id="ABG15059.1"/>
    </source>
</evidence>
<accession>A0A0E1NS36</accession>
<evidence type="ECO:0000256" key="1">
    <source>
        <dbReference type="ARBA" id="ARBA00004651"/>
    </source>
</evidence>
<reference evidence="8 9" key="1">
    <citation type="journal article" date="2006" name="J. Bacteriol.">
        <title>Complete genome sequence of Yersinia pestis strains Antiqua and Nepal516: evidence of gene reduction in an emerging pathogen.</title>
        <authorList>
            <person name="Chain P.S."/>
            <person name="Hu P."/>
            <person name="Malfatti S.A."/>
            <person name="Radnedge L."/>
            <person name="Larimer F."/>
            <person name="Vergez L.M."/>
            <person name="Worsham P."/>
            <person name="Chu M.C."/>
            <person name="Andersen G.L."/>
        </authorList>
    </citation>
    <scope>NUCLEOTIDE SEQUENCE [LARGE SCALE GENOMIC DNA]</scope>
    <source>
        <strain evidence="8 9">Antiqua</strain>
    </source>
</reference>
<protein>
    <submittedName>
        <fullName evidence="8">Putative membrane protein</fullName>
    </submittedName>
</protein>